<comment type="caution">
    <text evidence="2">The sequence shown here is derived from an EMBL/GenBank/DDBJ whole genome shotgun (WGS) entry which is preliminary data.</text>
</comment>
<dbReference type="EMBL" id="ADNV01000014">
    <property type="protein sequence ID" value="EFG80024.1"/>
    <property type="molecule type" value="Genomic_DNA"/>
</dbReference>
<name>D5P1N9_9MYCO</name>
<keyword evidence="3" id="KW-1185">Reference proteome</keyword>
<reference evidence="2 3" key="1">
    <citation type="submission" date="2010-04" db="EMBL/GenBank/DDBJ databases">
        <authorList>
            <person name="Muzny D."/>
            <person name="Qin X."/>
            <person name="Deng J."/>
            <person name="Jiang H."/>
            <person name="Liu Y."/>
            <person name="Qu J."/>
            <person name="Song X.-Z."/>
            <person name="Zhang L."/>
            <person name="Thornton R."/>
            <person name="Coyle M."/>
            <person name="Francisco L."/>
            <person name="Jackson L."/>
            <person name="Javaid M."/>
            <person name="Korchina V."/>
            <person name="Kovar C."/>
            <person name="Mata R."/>
            <person name="Mathew T."/>
            <person name="Ngo R."/>
            <person name="Nguyen L."/>
            <person name="Nguyen N."/>
            <person name="Okwuonu G."/>
            <person name="Ongeri F."/>
            <person name="Pham C."/>
            <person name="Simmons D."/>
            <person name="Wilczek-Boney K."/>
            <person name="Hale W."/>
            <person name="Jakkamsetti A."/>
            <person name="Pham P."/>
            <person name="Ruth R."/>
            <person name="San Lucas F."/>
            <person name="Warren J."/>
            <person name="Zhang J."/>
            <person name="Zhao Z."/>
            <person name="Zhou C."/>
            <person name="Zhu D."/>
            <person name="Lee S."/>
            <person name="Bess C."/>
            <person name="Blankenburg K."/>
            <person name="Forbes L."/>
            <person name="Fu Q."/>
            <person name="Gubbala S."/>
            <person name="Hirani K."/>
            <person name="Jayaseelan J.C."/>
            <person name="Lara F."/>
            <person name="Munidasa M."/>
            <person name="Palculict T."/>
            <person name="Patil S."/>
            <person name="Pu L.-L."/>
            <person name="Saada N."/>
            <person name="Tang L."/>
            <person name="Weissenberger G."/>
            <person name="Zhu Y."/>
            <person name="Hemphill L."/>
            <person name="Shang Y."/>
            <person name="Youmans B."/>
            <person name="Ayvaz T."/>
            <person name="Ross M."/>
            <person name="Santibanez J."/>
            <person name="Aqrawi P."/>
            <person name="Gross S."/>
            <person name="Joshi V."/>
            <person name="Fowler G."/>
            <person name="Nazareth L."/>
            <person name="Reid J."/>
            <person name="Worley K."/>
            <person name="Petrosino J."/>
            <person name="Highlander S."/>
            <person name="Gibbs R."/>
        </authorList>
    </citation>
    <scope>NUCLEOTIDE SEQUENCE [LARGE SCALE GENOMIC DNA]</scope>
    <source>
        <strain evidence="2 3">ATCC BAA-614</strain>
    </source>
</reference>
<evidence type="ECO:0000313" key="2">
    <source>
        <dbReference type="EMBL" id="EFG80024.1"/>
    </source>
</evidence>
<organism evidence="2 3">
    <name type="scientific">Mycobacterium parascrofulaceum ATCC BAA-614</name>
    <dbReference type="NCBI Taxonomy" id="525368"/>
    <lineage>
        <taxon>Bacteria</taxon>
        <taxon>Bacillati</taxon>
        <taxon>Actinomycetota</taxon>
        <taxon>Actinomycetes</taxon>
        <taxon>Mycobacteriales</taxon>
        <taxon>Mycobacteriaceae</taxon>
        <taxon>Mycobacterium</taxon>
        <taxon>Mycobacterium simiae complex</taxon>
    </lineage>
</organism>
<proteinExistence type="predicted"/>
<dbReference type="Proteomes" id="UP000003653">
    <property type="component" value="Unassembled WGS sequence"/>
</dbReference>
<evidence type="ECO:0000256" key="1">
    <source>
        <dbReference type="SAM" id="MobiDB-lite"/>
    </source>
</evidence>
<feature type="compositionally biased region" description="Basic and acidic residues" evidence="1">
    <location>
        <begin position="1"/>
        <end position="11"/>
    </location>
</feature>
<dbReference type="HOGENOM" id="CLU_3313072_0_0_11"/>
<dbReference type="AlphaFoldDB" id="D5P1N9"/>
<accession>D5P1N9</accession>
<gene>
    <name evidence="2" type="ORF">HMPREF0591_0083</name>
</gene>
<feature type="region of interest" description="Disordered" evidence="1">
    <location>
        <begin position="1"/>
        <end position="29"/>
    </location>
</feature>
<evidence type="ECO:0000313" key="3">
    <source>
        <dbReference type="Proteomes" id="UP000003653"/>
    </source>
</evidence>
<protein>
    <submittedName>
        <fullName evidence="2">Uncharacterized protein</fullName>
    </submittedName>
</protein>
<sequence length="39" mass="4449">MRRRAFSREPSRYTVSRPESSSSAYMGPSVTVTGKLNLW</sequence>
<feature type="compositionally biased region" description="Polar residues" evidence="1">
    <location>
        <begin position="13"/>
        <end position="29"/>
    </location>
</feature>